<accession>B4LVF4</accession>
<dbReference type="OrthoDB" id="7834665at2759"/>
<feature type="chain" id="PRO_5002816774" evidence="1">
    <location>
        <begin position="27"/>
        <end position="204"/>
    </location>
</feature>
<keyword evidence="1" id="KW-0732">Signal</keyword>
<dbReference type="InParanoid" id="B4LVF4"/>
<evidence type="ECO:0000313" key="3">
    <source>
        <dbReference type="Proteomes" id="UP000008792"/>
    </source>
</evidence>
<keyword evidence="3" id="KW-1185">Reference proteome</keyword>
<protein>
    <submittedName>
        <fullName evidence="2">Uncharacterized protein</fullName>
    </submittedName>
</protein>
<proteinExistence type="predicted"/>
<dbReference type="OMA" id="AFYIFAW"/>
<organism evidence="2 3">
    <name type="scientific">Drosophila virilis</name>
    <name type="common">Fruit fly</name>
    <dbReference type="NCBI Taxonomy" id="7244"/>
    <lineage>
        <taxon>Eukaryota</taxon>
        <taxon>Metazoa</taxon>
        <taxon>Ecdysozoa</taxon>
        <taxon>Arthropoda</taxon>
        <taxon>Hexapoda</taxon>
        <taxon>Insecta</taxon>
        <taxon>Pterygota</taxon>
        <taxon>Neoptera</taxon>
        <taxon>Endopterygota</taxon>
        <taxon>Diptera</taxon>
        <taxon>Brachycera</taxon>
        <taxon>Muscomorpha</taxon>
        <taxon>Ephydroidea</taxon>
        <taxon>Drosophilidae</taxon>
        <taxon>Drosophila</taxon>
    </lineage>
</organism>
<dbReference type="eggNOG" id="ENOG502T9FH">
    <property type="taxonomic scope" value="Eukaryota"/>
</dbReference>
<dbReference type="STRING" id="7244.B4LVF4"/>
<feature type="signal peptide" evidence="1">
    <location>
        <begin position="1"/>
        <end position="26"/>
    </location>
</feature>
<dbReference type="HOGENOM" id="CLU_1327636_0_0_1"/>
<dbReference type="FunCoup" id="B4LVF4">
    <property type="interactions" value="4"/>
</dbReference>
<dbReference type="EMBL" id="CH940649">
    <property type="protein sequence ID" value="EDW63333.1"/>
    <property type="molecule type" value="Genomic_DNA"/>
</dbReference>
<dbReference type="KEGG" id="dvi:6628230"/>
<evidence type="ECO:0000313" key="2">
    <source>
        <dbReference type="EMBL" id="EDW63333.1"/>
    </source>
</evidence>
<dbReference type="AlphaFoldDB" id="B4LVF4"/>
<dbReference type="Proteomes" id="UP000008792">
    <property type="component" value="Unassembled WGS sequence"/>
</dbReference>
<dbReference type="PhylomeDB" id="B4LVF4"/>
<sequence>MNGSISISPLALLICVGLISLSTGDASVGSTVSLTVKEIERLYNEVLQTSLDDARTKLSHLNDSNAIDRQYFDELDKIVGTDSYYSSAYFIFALINSSLFDQSEPDQLLLQVLPSEKICIRNFFVKVRLELLKYFATRQQTTVELIRNVTRWQQATENSIVLAFLEFPQKLQDQVPELQLMDYMQQARGLVEGIAQALQATLPQ</sequence>
<reference evidence="2 3" key="1">
    <citation type="journal article" date="2007" name="Nature">
        <title>Evolution of genes and genomes on the Drosophila phylogeny.</title>
        <authorList>
            <consortium name="Drosophila 12 Genomes Consortium"/>
            <person name="Clark A.G."/>
            <person name="Eisen M.B."/>
            <person name="Smith D.R."/>
            <person name="Bergman C.M."/>
            <person name="Oliver B."/>
            <person name="Markow T.A."/>
            <person name="Kaufman T.C."/>
            <person name="Kellis M."/>
            <person name="Gelbart W."/>
            <person name="Iyer V.N."/>
            <person name="Pollard D.A."/>
            <person name="Sackton T.B."/>
            <person name="Larracuente A.M."/>
            <person name="Singh N.D."/>
            <person name="Abad J.P."/>
            <person name="Abt D.N."/>
            <person name="Adryan B."/>
            <person name="Aguade M."/>
            <person name="Akashi H."/>
            <person name="Anderson W.W."/>
            <person name="Aquadro C.F."/>
            <person name="Ardell D.H."/>
            <person name="Arguello R."/>
            <person name="Artieri C.G."/>
            <person name="Barbash D.A."/>
            <person name="Barker D."/>
            <person name="Barsanti P."/>
            <person name="Batterham P."/>
            <person name="Batzoglou S."/>
            <person name="Begun D."/>
            <person name="Bhutkar A."/>
            <person name="Blanco E."/>
            <person name="Bosak S.A."/>
            <person name="Bradley R.K."/>
            <person name="Brand A.D."/>
            <person name="Brent M.R."/>
            <person name="Brooks A.N."/>
            <person name="Brown R.H."/>
            <person name="Butlin R.K."/>
            <person name="Caggese C."/>
            <person name="Calvi B.R."/>
            <person name="Bernardo de Carvalho A."/>
            <person name="Caspi A."/>
            <person name="Castrezana S."/>
            <person name="Celniker S.E."/>
            <person name="Chang J.L."/>
            <person name="Chapple C."/>
            <person name="Chatterji S."/>
            <person name="Chinwalla A."/>
            <person name="Civetta A."/>
            <person name="Clifton S.W."/>
            <person name="Comeron J.M."/>
            <person name="Costello J.C."/>
            <person name="Coyne J.A."/>
            <person name="Daub J."/>
            <person name="David R.G."/>
            <person name="Delcher A.L."/>
            <person name="Delehaunty K."/>
            <person name="Do C.B."/>
            <person name="Ebling H."/>
            <person name="Edwards K."/>
            <person name="Eickbush T."/>
            <person name="Evans J.D."/>
            <person name="Filipski A."/>
            <person name="Findeiss S."/>
            <person name="Freyhult E."/>
            <person name="Fulton L."/>
            <person name="Fulton R."/>
            <person name="Garcia A.C."/>
            <person name="Gardiner A."/>
            <person name="Garfield D.A."/>
            <person name="Garvin B.E."/>
            <person name="Gibson G."/>
            <person name="Gilbert D."/>
            <person name="Gnerre S."/>
            <person name="Godfrey J."/>
            <person name="Good R."/>
            <person name="Gotea V."/>
            <person name="Gravely B."/>
            <person name="Greenberg A.J."/>
            <person name="Griffiths-Jones S."/>
            <person name="Gross S."/>
            <person name="Guigo R."/>
            <person name="Gustafson E.A."/>
            <person name="Haerty W."/>
            <person name="Hahn M.W."/>
            <person name="Halligan D.L."/>
            <person name="Halpern A.L."/>
            <person name="Halter G.M."/>
            <person name="Han M.V."/>
            <person name="Heger A."/>
            <person name="Hillier L."/>
            <person name="Hinrichs A.S."/>
            <person name="Holmes I."/>
            <person name="Hoskins R.A."/>
            <person name="Hubisz M.J."/>
            <person name="Hultmark D."/>
            <person name="Huntley M.A."/>
            <person name="Jaffe D.B."/>
            <person name="Jagadeeshan S."/>
            <person name="Jeck W.R."/>
            <person name="Johnson J."/>
            <person name="Jones C.D."/>
            <person name="Jordan W.C."/>
            <person name="Karpen G.H."/>
            <person name="Kataoka E."/>
            <person name="Keightley P.D."/>
            <person name="Kheradpour P."/>
            <person name="Kirkness E.F."/>
            <person name="Koerich L.B."/>
            <person name="Kristiansen K."/>
            <person name="Kudrna D."/>
            <person name="Kulathinal R.J."/>
            <person name="Kumar S."/>
            <person name="Kwok R."/>
            <person name="Lander E."/>
            <person name="Langley C.H."/>
            <person name="Lapoint R."/>
            <person name="Lazzaro B.P."/>
            <person name="Lee S.J."/>
            <person name="Levesque L."/>
            <person name="Li R."/>
            <person name="Lin C.F."/>
            <person name="Lin M.F."/>
            <person name="Lindblad-Toh K."/>
            <person name="Llopart A."/>
            <person name="Long M."/>
            <person name="Low L."/>
            <person name="Lozovsky E."/>
            <person name="Lu J."/>
            <person name="Luo M."/>
            <person name="Machado C.A."/>
            <person name="Makalowski W."/>
            <person name="Marzo M."/>
            <person name="Matsuda M."/>
            <person name="Matzkin L."/>
            <person name="McAllister B."/>
            <person name="McBride C.S."/>
            <person name="McKernan B."/>
            <person name="McKernan K."/>
            <person name="Mendez-Lago M."/>
            <person name="Minx P."/>
            <person name="Mollenhauer M.U."/>
            <person name="Montooth K."/>
            <person name="Mount S.M."/>
            <person name="Mu X."/>
            <person name="Myers E."/>
            <person name="Negre B."/>
            <person name="Newfeld S."/>
            <person name="Nielsen R."/>
            <person name="Noor M.A."/>
            <person name="O'Grady P."/>
            <person name="Pachter L."/>
            <person name="Papaceit M."/>
            <person name="Parisi M.J."/>
            <person name="Parisi M."/>
            <person name="Parts L."/>
            <person name="Pedersen J.S."/>
            <person name="Pesole G."/>
            <person name="Phillippy A.M."/>
            <person name="Ponting C.P."/>
            <person name="Pop M."/>
            <person name="Porcelli D."/>
            <person name="Powell J.R."/>
            <person name="Prohaska S."/>
            <person name="Pruitt K."/>
            <person name="Puig M."/>
            <person name="Quesneville H."/>
            <person name="Ram K.R."/>
            <person name="Rand D."/>
            <person name="Rasmussen M.D."/>
            <person name="Reed L.K."/>
            <person name="Reenan R."/>
            <person name="Reily A."/>
            <person name="Remington K.A."/>
            <person name="Rieger T.T."/>
            <person name="Ritchie M.G."/>
            <person name="Robin C."/>
            <person name="Rogers Y.H."/>
            <person name="Rohde C."/>
            <person name="Rozas J."/>
            <person name="Rubenfield M.J."/>
            <person name="Ruiz A."/>
            <person name="Russo S."/>
            <person name="Salzberg S.L."/>
            <person name="Sanchez-Gracia A."/>
            <person name="Saranga D.J."/>
            <person name="Sato H."/>
            <person name="Schaeffer S.W."/>
            <person name="Schatz M.C."/>
            <person name="Schlenke T."/>
            <person name="Schwartz R."/>
            <person name="Segarra C."/>
            <person name="Singh R.S."/>
            <person name="Sirot L."/>
            <person name="Sirota M."/>
            <person name="Sisneros N.B."/>
            <person name="Smith C.D."/>
            <person name="Smith T.F."/>
            <person name="Spieth J."/>
            <person name="Stage D.E."/>
            <person name="Stark A."/>
            <person name="Stephan W."/>
            <person name="Strausberg R.L."/>
            <person name="Strempel S."/>
            <person name="Sturgill D."/>
            <person name="Sutton G."/>
            <person name="Sutton G.G."/>
            <person name="Tao W."/>
            <person name="Teichmann S."/>
            <person name="Tobari Y.N."/>
            <person name="Tomimura Y."/>
            <person name="Tsolas J.M."/>
            <person name="Valente V.L."/>
            <person name="Venter E."/>
            <person name="Venter J.C."/>
            <person name="Vicario S."/>
            <person name="Vieira F.G."/>
            <person name="Vilella A.J."/>
            <person name="Villasante A."/>
            <person name="Walenz B."/>
            <person name="Wang J."/>
            <person name="Wasserman M."/>
            <person name="Watts T."/>
            <person name="Wilson D."/>
            <person name="Wilson R.K."/>
            <person name="Wing R.A."/>
            <person name="Wolfner M.F."/>
            <person name="Wong A."/>
            <person name="Wong G.K."/>
            <person name="Wu C.I."/>
            <person name="Wu G."/>
            <person name="Yamamoto D."/>
            <person name="Yang H.P."/>
            <person name="Yang S.P."/>
            <person name="Yorke J.A."/>
            <person name="Yoshida K."/>
            <person name="Zdobnov E."/>
            <person name="Zhang P."/>
            <person name="Zhang Y."/>
            <person name="Zimin A.V."/>
            <person name="Baldwin J."/>
            <person name="Abdouelleil A."/>
            <person name="Abdulkadir J."/>
            <person name="Abebe A."/>
            <person name="Abera B."/>
            <person name="Abreu J."/>
            <person name="Acer S.C."/>
            <person name="Aftuck L."/>
            <person name="Alexander A."/>
            <person name="An P."/>
            <person name="Anderson E."/>
            <person name="Anderson S."/>
            <person name="Arachi H."/>
            <person name="Azer M."/>
            <person name="Bachantsang P."/>
            <person name="Barry A."/>
            <person name="Bayul T."/>
            <person name="Berlin A."/>
            <person name="Bessette D."/>
            <person name="Bloom T."/>
            <person name="Blye J."/>
            <person name="Boguslavskiy L."/>
            <person name="Bonnet C."/>
            <person name="Boukhgalter B."/>
            <person name="Bourzgui I."/>
            <person name="Brown A."/>
            <person name="Cahill P."/>
            <person name="Channer S."/>
            <person name="Cheshatsang Y."/>
            <person name="Chuda L."/>
            <person name="Citroen M."/>
            <person name="Collymore A."/>
            <person name="Cooke P."/>
            <person name="Costello M."/>
            <person name="D'Aco K."/>
            <person name="Daza R."/>
            <person name="De Haan G."/>
            <person name="DeGray S."/>
            <person name="DeMaso C."/>
            <person name="Dhargay N."/>
            <person name="Dooley K."/>
            <person name="Dooley E."/>
            <person name="Doricent M."/>
            <person name="Dorje P."/>
            <person name="Dorjee K."/>
            <person name="Dupes A."/>
            <person name="Elong R."/>
            <person name="Falk J."/>
            <person name="Farina A."/>
            <person name="Faro S."/>
            <person name="Ferguson D."/>
            <person name="Fisher S."/>
            <person name="Foley C.D."/>
            <person name="Franke A."/>
            <person name="Friedrich D."/>
            <person name="Gadbois L."/>
            <person name="Gearin G."/>
            <person name="Gearin C.R."/>
            <person name="Giannoukos G."/>
            <person name="Goode T."/>
            <person name="Graham J."/>
            <person name="Grandbois E."/>
            <person name="Grewal S."/>
            <person name="Gyaltsen K."/>
            <person name="Hafez N."/>
            <person name="Hagos B."/>
            <person name="Hall J."/>
            <person name="Henson C."/>
            <person name="Hollinger A."/>
            <person name="Honan T."/>
            <person name="Huard M.D."/>
            <person name="Hughes L."/>
            <person name="Hurhula B."/>
            <person name="Husby M.E."/>
            <person name="Kamat A."/>
            <person name="Kanga B."/>
            <person name="Kashin S."/>
            <person name="Khazanovich D."/>
            <person name="Kisner P."/>
            <person name="Lance K."/>
            <person name="Lara M."/>
            <person name="Lee W."/>
            <person name="Lennon N."/>
            <person name="Letendre F."/>
            <person name="LeVine R."/>
            <person name="Lipovsky A."/>
            <person name="Liu X."/>
            <person name="Liu J."/>
            <person name="Liu S."/>
            <person name="Lokyitsang T."/>
            <person name="Lokyitsang Y."/>
            <person name="Lubonja R."/>
            <person name="Lui A."/>
            <person name="MacDonald P."/>
            <person name="Magnisalis V."/>
            <person name="Maru K."/>
            <person name="Matthews C."/>
            <person name="McCusker W."/>
            <person name="McDonough S."/>
            <person name="Mehta T."/>
            <person name="Meldrim J."/>
            <person name="Meneus L."/>
            <person name="Mihai O."/>
            <person name="Mihalev A."/>
            <person name="Mihova T."/>
            <person name="Mittelman R."/>
            <person name="Mlenga V."/>
            <person name="Montmayeur A."/>
            <person name="Mulrain L."/>
            <person name="Navidi A."/>
            <person name="Naylor J."/>
            <person name="Negash T."/>
            <person name="Nguyen T."/>
            <person name="Nguyen N."/>
            <person name="Nicol R."/>
            <person name="Norbu C."/>
            <person name="Norbu N."/>
            <person name="Novod N."/>
            <person name="O'Neill B."/>
            <person name="Osman S."/>
            <person name="Markiewicz E."/>
            <person name="Oyono O.L."/>
            <person name="Patti C."/>
            <person name="Phunkhang P."/>
            <person name="Pierre F."/>
            <person name="Priest M."/>
            <person name="Raghuraman S."/>
            <person name="Rege F."/>
            <person name="Reyes R."/>
            <person name="Rise C."/>
            <person name="Rogov P."/>
            <person name="Ross K."/>
            <person name="Ryan E."/>
            <person name="Settipalli S."/>
            <person name="Shea T."/>
            <person name="Sherpa N."/>
            <person name="Shi L."/>
            <person name="Shih D."/>
            <person name="Sparrow T."/>
            <person name="Spaulding J."/>
            <person name="Stalker J."/>
            <person name="Stange-Thomann N."/>
            <person name="Stavropoulos S."/>
            <person name="Stone C."/>
            <person name="Strader C."/>
            <person name="Tesfaye S."/>
            <person name="Thomson T."/>
            <person name="Thoulutsang Y."/>
            <person name="Thoulutsang D."/>
            <person name="Topham K."/>
            <person name="Topping I."/>
            <person name="Tsamla T."/>
            <person name="Vassiliev H."/>
            <person name="Vo A."/>
            <person name="Wangchuk T."/>
            <person name="Wangdi T."/>
            <person name="Weiand M."/>
            <person name="Wilkinson J."/>
            <person name="Wilson A."/>
            <person name="Yadav S."/>
            <person name="Young G."/>
            <person name="Yu Q."/>
            <person name="Zembek L."/>
            <person name="Zhong D."/>
            <person name="Zimmer A."/>
            <person name="Zwirko Z."/>
            <person name="Jaffe D.B."/>
            <person name="Alvarez P."/>
            <person name="Brockman W."/>
            <person name="Butler J."/>
            <person name="Chin C."/>
            <person name="Gnerre S."/>
            <person name="Grabherr M."/>
            <person name="Kleber M."/>
            <person name="Mauceli E."/>
            <person name="MacCallum I."/>
        </authorList>
    </citation>
    <scope>NUCLEOTIDE SEQUENCE [LARGE SCALE GENOMIC DNA]</scope>
    <source>
        <strain evidence="3">Tucson 15010-1051.87</strain>
    </source>
</reference>
<evidence type="ECO:0000256" key="1">
    <source>
        <dbReference type="SAM" id="SignalP"/>
    </source>
</evidence>
<name>B4LVF4_DROVI</name>
<gene>
    <name evidence="2" type="primary">Dvir\GJ14654</name>
    <name evidence="2" type="ORF">Dvir_GJ14654</name>
</gene>